<keyword evidence="4" id="KW-0408">Iron</keyword>
<keyword evidence="5" id="KW-0411">Iron-sulfur</keyword>
<keyword evidence="8" id="KW-1185">Reference proteome</keyword>
<evidence type="ECO:0000256" key="3">
    <source>
        <dbReference type="ARBA" id="ARBA00022723"/>
    </source>
</evidence>
<evidence type="ECO:0000256" key="5">
    <source>
        <dbReference type="ARBA" id="ARBA00023014"/>
    </source>
</evidence>
<dbReference type="Gene3D" id="3.80.30.20">
    <property type="entry name" value="tm_1862 like domain"/>
    <property type="match status" value="1"/>
</dbReference>
<evidence type="ECO:0000313" key="8">
    <source>
        <dbReference type="Proteomes" id="UP000009081"/>
    </source>
</evidence>
<name>C5ATM9_METEA</name>
<feature type="domain" description="Elp3/MiaA/NifB-like radical SAM core" evidence="6">
    <location>
        <begin position="176"/>
        <end position="386"/>
    </location>
</feature>
<accession>C5ATM9</accession>
<dbReference type="PANTHER" id="PTHR43409:SF16">
    <property type="entry name" value="SLR0320 PROTEIN"/>
    <property type="match status" value="1"/>
</dbReference>
<comment type="cofactor">
    <cofactor evidence="1">
        <name>[4Fe-4S] cluster</name>
        <dbReference type="ChEBI" id="CHEBI:49883"/>
    </cofactor>
</comment>
<organism evidence="7 8">
    <name type="scientific">Methylorubrum extorquens (strain ATCC 14718 / DSM 1338 / JCM 2805 / NCIMB 9133 / AM1)</name>
    <name type="common">Methylobacterium extorquens</name>
    <dbReference type="NCBI Taxonomy" id="272630"/>
    <lineage>
        <taxon>Bacteria</taxon>
        <taxon>Pseudomonadati</taxon>
        <taxon>Pseudomonadota</taxon>
        <taxon>Alphaproteobacteria</taxon>
        <taxon>Hyphomicrobiales</taxon>
        <taxon>Methylobacteriaceae</taxon>
        <taxon>Methylorubrum</taxon>
    </lineage>
</organism>
<dbReference type="InterPro" id="IPR023404">
    <property type="entry name" value="rSAM_horseshoe"/>
</dbReference>
<dbReference type="GO" id="GO:0046872">
    <property type="term" value="F:metal ion binding"/>
    <property type="evidence" value="ECO:0007669"/>
    <property type="project" value="UniProtKB-KW"/>
</dbReference>
<dbReference type="KEGG" id="mea:Mex_1p2800"/>
<dbReference type="HOGENOM" id="CLU_609561_0_0_5"/>
<keyword evidence="3" id="KW-0479">Metal-binding</keyword>
<gene>
    <name evidence="7" type="ordered locus">MexAM1_META1p2800</name>
</gene>
<dbReference type="Proteomes" id="UP000009081">
    <property type="component" value="Chromosome"/>
</dbReference>
<evidence type="ECO:0000259" key="6">
    <source>
        <dbReference type="SMART" id="SM00729"/>
    </source>
</evidence>
<dbReference type="InterPro" id="IPR007197">
    <property type="entry name" value="rSAM"/>
</dbReference>
<dbReference type="GO" id="GO:0051536">
    <property type="term" value="F:iron-sulfur cluster binding"/>
    <property type="evidence" value="ECO:0007669"/>
    <property type="project" value="UniProtKB-KW"/>
</dbReference>
<dbReference type="SFLD" id="SFLDG01082">
    <property type="entry name" value="B12-binding_domain_containing"/>
    <property type="match status" value="1"/>
</dbReference>
<sequence>MSVSERVLFVSAGMSRPKKRDHALSRRQLYLNYGVLTLATVLDAGGHPSTLVHGEHEEAVEFLEKLAAKGLLPSRHPIMLSLPSFYALEWTKAFCSGLKARFPECRIVAGGRWVTDPDPEWLRRQVPEIDLVVTGLGEDVIHGLIGVERRGIAVAPGSRLPSLPLDHTLVGGFDRFQPSIEASRGCGMGCSFCEERDIRLSPLRDPSLLADHMERVLEQYGGGGIHPYLQSSFFLPSTSWASRFRQEAERRGLRIPWRCETRVDAMKPETVAHLAAAGMRVIDLGLETASPTQVLAMNKTEDVDRYLRSASELLRACAANGVWVKANVLVYAGETARTIGETRAWLDEHAFAIKGVSVGPVVVFGPPRRAASLLADLERRGASAVDPDAAEACGITQVHPSREIDAGDAEVISLDLSRRYMTRGDYFDLKSFSYYPRGYGRDDFDADVRASDLSMLPFRDRRPAEA</sequence>
<dbReference type="CDD" id="cd01335">
    <property type="entry name" value="Radical_SAM"/>
    <property type="match status" value="1"/>
</dbReference>
<dbReference type="eggNOG" id="COG1032">
    <property type="taxonomic scope" value="Bacteria"/>
</dbReference>
<dbReference type="GO" id="GO:0005829">
    <property type="term" value="C:cytosol"/>
    <property type="evidence" value="ECO:0007669"/>
    <property type="project" value="TreeGrafter"/>
</dbReference>
<dbReference type="InterPro" id="IPR006638">
    <property type="entry name" value="Elp3/MiaA/NifB-like_rSAM"/>
</dbReference>
<dbReference type="OrthoDB" id="9801424at2"/>
<reference evidence="7 8" key="1">
    <citation type="journal article" date="2009" name="PLoS ONE">
        <title>Methylobacterium genome sequences: a reference blueprint to investigate microbial metabolism of C1 compounds from natural and industrial sources.</title>
        <authorList>
            <person name="Vuilleumier S."/>
            <person name="Chistoserdova L."/>
            <person name="Lee M.-C."/>
            <person name="Bringel F."/>
            <person name="Lajus A."/>
            <person name="Zhou Y."/>
            <person name="Gourion B."/>
            <person name="Barbe V."/>
            <person name="Chang J."/>
            <person name="Cruveiller S."/>
            <person name="Dossat C."/>
            <person name="Gillett W."/>
            <person name="Gruffaz C."/>
            <person name="Haugen E."/>
            <person name="Hourcade E."/>
            <person name="Levy R."/>
            <person name="Mangenot S."/>
            <person name="Muller E."/>
            <person name="Nadalig T."/>
            <person name="Pagni M."/>
            <person name="Penny C."/>
            <person name="Peyraud R."/>
            <person name="Robinson D.G."/>
            <person name="Roche D."/>
            <person name="Rouy Z."/>
            <person name="Saenampechek C."/>
            <person name="Salvignol G."/>
            <person name="Vallenet D."/>
            <person name="Wu Z."/>
            <person name="Marx C.J."/>
            <person name="Vorholt J.A."/>
            <person name="Olson M.V."/>
            <person name="Kaul R."/>
            <person name="Weissenbach J."/>
            <person name="Medigue C."/>
            <person name="Lidstrom M.E."/>
        </authorList>
    </citation>
    <scope>NUCLEOTIDE SEQUENCE [LARGE SCALE GENOMIC DNA]</scope>
    <source>
        <strain evidence="8">ATCC 14718 / DSM 1338 / JCM 2805 / NCIMB 9133 / AM1</strain>
    </source>
</reference>
<dbReference type="AlphaFoldDB" id="C5ATM9"/>
<proteinExistence type="predicted"/>
<dbReference type="SFLD" id="SFLDS00029">
    <property type="entry name" value="Radical_SAM"/>
    <property type="match status" value="1"/>
</dbReference>
<dbReference type="RefSeq" id="WP_012753068.1">
    <property type="nucleotide sequence ID" value="NC_012808.1"/>
</dbReference>
<dbReference type="PANTHER" id="PTHR43409">
    <property type="entry name" value="ANAEROBIC MAGNESIUM-PROTOPORPHYRIN IX MONOMETHYL ESTER CYCLASE-RELATED"/>
    <property type="match status" value="1"/>
</dbReference>
<evidence type="ECO:0000313" key="7">
    <source>
        <dbReference type="EMBL" id="ACS40553.1"/>
    </source>
</evidence>
<dbReference type="SMART" id="SM00729">
    <property type="entry name" value="Elp3"/>
    <property type="match status" value="1"/>
</dbReference>
<dbReference type="InterPro" id="IPR051198">
    <property type="entry name" value="BchE-like"/>
</dbReference>
<evidence type="ECO:0000256" key="4">
    <source>
        <dbReference type="ARBA" id="ARBA00023004"/>
    </source>
</evidence>
<dbReference type="STRING" id="272630.MexAM1_META1p2800"/>
<dbReference type="EMBL" id="CP001510">
    <property type="protein sequence ID" value="ACS40553.1"/>
    <property type="molecule type" value="Genomic_DNA"/>
</dbReference>
<keyword evidence="2" id="KW-0949">S-adenosyl-L-methionine</keyword>
<protein>
    <submittedName>
        <fullName evidence="7">Radical SAM domain protein</fullName>
    </submittedName>
</protein>
<dbReference type="Pfam" id="PF04055">
    <property type="entry name" value="Radical_SAM"/>
    <property type="match status" value="1"/>
</dbReference>
<dbReference type="GO" id="GO:0003824">
    <property type="term" value="F:catalytic activity"/>
    <property type="evidence" value="ECO:0007669"/>
    <property type="project" value="InterPro"/>
</dbReference>
<evidence type="ECO:0000256" key="1">
    <source>
        <dbReference type="ARBA" id="ARBA00001966"/>
    </source>
</evidence>
<evidence type="ECO:0000256" key="2">
    <source>
        <dbReference type="ARBA" id="ARBA00022691"/>
    </source>
</evidence>
<dbReference type="SUPFAM" id="SSF102114">
    <property type="entry name" value="Radical SAM enzymes"/>
    <property type="match status" value="1"/>
</dbReference>
<dbReference type="InterPro" id="IPR058240">
    <property type="entry name" value="rSAM_sf"/>
</dbReference>